<sequence length="384" mass="43023">MIFYRPCFFADIIRDEERAIGHKWEENQLPEITLCPECNVPQAIAQNYTWLDSGVMVQTNNKSRRVGFIESGNLDPLYEGVGKIIGHPIDDRVIDILRRGTIDYFKNILPGAGGMMRNSNVGTDFVSDFMMTMAQLNGFGKYEVLEIQYNGDGDDHTVLRVTNPFSVLLCLGSQSGGVEMISGDPHNVSYREVSPGVFEITARVNRKKEEPAESLQIEEYCYRGGDIELERCGTCRIPKVLGGFQWILKAGIIANGWTGRRMVMMGPEAQDPLFRELERQLGEKVPAAVIEAQRLFTKTGFYSLDEITNQGDFRTQLAVRGLGNLKRMKLGAKGLSMRIDDAACYFMTLGMAQGLFEMAFGLDSRIEWQISAEGDLELEVVPVI</sequence>
<dbReference type="AlphaFoldDB" id="A0A1F2WF86"/>
<dbReference type="Proteomes" id="UP000177876">
    <property type="component" value="Unassembled WGS sequence"/>
</dbReference>
<gene>
    <name evidence="1" type="ORF">A2Y75_09255</name>
</gene>
<proteinExistence type="predicted"/>
<organism evidence="1 2">
    <name type="scientific">Candidatus Solincola sediminis</name>
    <dbReference type="NCBI Taxonomy" id="1797199"/>
    <lineage>
        <taxon>Bacteria</taxon>
        <taxon>Bacillati</taxon>
        <taxon>Actinomycetota</taxon>
        <taxon>Candidatus Geothermincolia</taxon>
        <taxon>Candidatus Geothermincolales</taxon>
        <taxon>Candidatus Geothermincolaceae</taxon>
        <taxon>Candidatus Solincola</taxon>
    </lineage>
</organism>
<reference evidence="1 2" key="1">
    <citation type="journal article" date="2016" name="Nat. Commun.">
        <title>Thousands of microbial genomes shed light on interconnected biogeochemical processes in an aquifer system.</title>
        <authorList>
            <person name="Anantharaman K."/>
            <person name="Brown C.T."/>
            <person name="Hug L.A."/>
            <person name="Sharon I."/>
            <person name="Castelle C.J."/>
            <person name="Probst A.J."/>
            <person name="Thomas B.C."/>
            <person name="Singh A."/>
            <person name="Wilkins M.J."/>
            <person name="Karaoz U."/>
            <person name="Brodie E.L."/>
            <person name="Williams K.H."/>
            <person name="Hubbard S.S."/>
            <person name="Banfield J.F."/>
        </authorList>
    </citation>
    <scope>NUCLEOTIDE SEQUENCE [LARGE SCALE GENOMIC DNA]</scope>
</reference>
<evidence type="ECO:0000313" key="1">
    <source>
        <dbReference type="EMBL" id="OFW55498.1"/>
    </source>
</evidence>
<accession>A0A1F2WF86</accession>
<dbReference type="STRING" id="1797197.A2Y75_09255"/>
<evidence type="ECO:0000313" key="2">
    <source>
        <dbReference type="Proteomes" id="UP000177876"/>
    </source>
</evidence>
<comment type="caution">
    <text evidence="1">The sequence shown here is derived from an EMBL/GenBank/DDBJ whole genome shotgun (WGS) entry which is preliminary data.</text>
</comment>
<name>A0A1F2WF86_9ACTN</name>
<protein>
    <submittedName>
        <fullName evidence="1">Uncharacterized protein</fullName>
    </submittedName>
</protein>
<dbReference type="EMBL" id="MELK01000053">
    <property type="protein sequence ID" value="OFW55498.1"/>
    <property type="molecule type" value="Genomic_DNA"/>
</dbReference>